<dbReference type="SUPFAM" id="SSF56300">
    <property type="entry name" value="Metallo-dependent phosphatases"/>
    <property type="match status" value="1"/>
</dbReference>
<name>A0A177N572_9GAMM</name>
<evidence type="ECO:0000313" key="3">
    <source>
        <dbReference type="EMBL" id="OAI13052.1"/>
    </source>
</evidence>
<dbReference type="CDD" id="cd07381">
    <property type="entry name" value="MPP_CapA"/>
    <property type="match status" value="1"/>
</dbReference>
<protein>
    <recommendedName>
        <fullName evidence="2">Capsule synthesis protein CapA domain-containing protein</fullName>
    </recommendedName>
</protein>
<dbReference type="AlphaFoldDB" id="A0A177N572"/>
<dbReference type="InterPro" id="IPR029052">
    <property type="entry name" value="Metallo-depent_PP-like"/>
</dbReference>
<organism evidence="3 4">
    <name type="scientific">Methylomonas koyamae</name>
    <dbReference type="NCBI Taxonomy" id="702114"/>
    <lineage>
        <taxon>Bacteria</taxon>
        <taxon>Pseudomonadati</taxon>
        <taxon>Pseudomonadota</taxon>
        <taxon>Gammaproteobacteria</taxon>
        <taxon>Methylococcales</taxon>
        <taxon>Methylococcaceae</taxon>
        <taxon>Methylomonas</taxon>
    </lineage>
</organism>
<dbReference type="Pfam" id="PF09587">
    <property type="entry name" value="PGA_cap"/>
    <property type="match status" value="1"/>
</dbReference>
<dbReference type="InterPro" id="IPR019079">
    <property type="entry name" value="Capsule_synth_CapA"/>
</dbReference>
<proteinExistence type="inferred from homology"/>
<reference evidence="3 4" key="1">
    <citation type="submission" date="2016-03" db="EMBL/GenBank/DDBJ databases">
        <authorList>
            <person name="Ploux O."/>
        </authorList>
    </citation>
    <scope>NUCLEOTIDE SEQUENCE [LARGE SCALE GENOMIC DNA]</scope>
    <source>
        <strain evidence="3 4">R-45378</strain>
    </source>
</reference>
<dbReference type="OrthoDB" id="9810718at2"/>
<sequence>MGVKLFACGDVFNSTGNPAWLCSDLLRLIRDADYALCNFEAPVIAEGMRGISKIGPHLWQPESSLDCLVSAGFTHVGLANNHVYDFGDSALNLTVSKLEERGIVCLGAGSTFEQAYQYKIIEQNDVSIGLLAACENQFGCYYEDGLNRSGYAWLFHPCLEDNIRELASKVDYVVLFAHAGIEDIPIPIKEWRDRYKRLCDIGVDIVIGHHPHVPQGYECISKKKIIFYSLGNFYFDTASAGDGLGEGFSVFFNFLKNTFEYTIVYHKKAGLIMSMVGSEDVSFNLNLLNSMLCNGYNELNCKLSLELYDAYYRDYYSMAIFGGRGVFSSLLNAIKAFLVKSEPRRCKGLMLLHNIRIDSHRFIVQRALSLRFET</sequence>
<comment type="caution">
    <text evidence="3">The sequence shown here is derived from an EMBL/GenBank/DDBJ whole genome shotgun (WGS) entry which is preliminary data.</text>
</comment>
<gene>
    <name evidence="3" type="ORF">A1507_18020</name>
</gene>
<dbReference type="Gene3D" id="3.60.21.10">
    <property type="match status" value="1"/>
</dbReference>
<evidence type="ECO:0000259" key="2">
    <source>
        <dbReference type="SMART" id="SM00854"/>
    </source>
</evidence>
<comment type="similarity">
    <text evidence="1">Belongs to the CapA family.</text>
</comment>
<feature type="domain" description="Capsule synthesis protein CapA" evidence="2">
    <location>
        <begin position="4"/>
        <end position="237"/>
    </location>
</feature>
<dbReference type="EMBL" id="LUUJ01000103">
    <property type="protein sequence ID" value="OAI13052.1"/>
    <property type="molecule type" value="Genomic_DNA"/>
</dbReference>
<dbReference type="PANTHER" id="PTHR33393">
    <property type="entry name" value="POLYGLUTAMINE SYNTHESIS ACCESSORY PROTEIN RV0574C-RELATED"/>
    <property type="match status" value="1"/>
</dbReference>
<dbReference type="PANTHER" id="PTHR33393:SF12">
    <property type="entry name" value="CAPSULE BIOSYNTHESIS PROTEIN CAPA"/>
    <property type="match status" value="1"/>
</dbReference>
<accession>A0A177N572</accession>
<dbReference type="SMART" id="SM00854">
    <property type="entry name" value="PGA_cap"/>
    <property type="match status" value="1"/>
</dbReference>
<dbReference type="Proteomes" id="UP000077857">
    <property type="component" value="Unassembled WGS sequence"/>
</dbReference>
<dbReference type="InterPro" id="IPR052169">
    <property type="entry name" value="CW_Biosynth-Accessory"/>
</dbReference>
<evidence type="ECO:0000256" key="1">
    <source>
        <dbReference type="ARBA" id="ARBA00005662"/>
    </source>
</evidence>
<evidence type="ECO:0000313" key="4">
    <source>
        <dbReference type="Proteomes" id="UP000077857"/>
    </source>
</evidence>
<dbReference type="RefSeq" id="WP_082877756.1">
    <property type="nucleotide sequence ID" value="NZ_LUUJ01000103.1"/>
</dbReference>